<evidence type="ECO:0000313" key="2">
    <source>
        <dbReference type="EMBL" id="CAH1435773.1"/>
    </source>
</evidence>
<reference evidence="2 3" key="1">
    <citation type="submission" date="2022-01" db="EMBL/GenBank/DDBJ databases">
        <authorList>
            <person name="Xiong W."/>
            <person name="Schranz E."/>
        </authorList>
    </citation>
    <scope>NUCLEOTIDE SEQUENCE [LARGE SCALE GENOMIC DNA]</scope>
</reference>
<dbReference type="EMBL" id="CAKMRJ010004445">
    <property type="protein sequence ID" value="CAH1435771.1"/>
    <property type="molecule type" value="Genomic_DNA"/>
</dbReference>
<evidence type="ECO:0000313" key="3">
    <source>
        <dbReference type="Proteomes" id="UP001157418"/>
    </source>
</evidence>
<comment type="caution">
    <text evidence="2">The sequence shown here is derived from an EMBL/GenBank/DDBJ whole genome shotgun (WGS) entry which is preliminary data.</text>
</comment>
<accession>A0AAU9N5X1</accession>
<keyword evidence="3" id="KW-1185">Reference proteome</keyword>
<proteinExistence type="predicted"/>
<dbReference type="EMBL" id="CAKMRJ010004445">
    <property type="protein sequence ID" value="CAH1435773.1"/>
    <property type="molecule type" value="Genomic_DNA"/>
</dbReference>
<protein>
    <submittedName>
        <fullName evidence="2">Uncharacterized protein</fullName>
    </submittedName>
</protein>
<name>A0AAU9N5X1_9ASTR</name>
<organism evidence="2 3">
    <name type="scientific">Lactuca virosa</name>
    <dbReference type="NCBI Taxonomy" id="75947"/>
    <lineage>
        <taxon>Eukaryota</taxon>
        <taxon>Viridiplantae</taxon>
        <taxon>Streptophyta</taxon>
        <taxon>Embryophyta</taxon>
        <taxon>Tracheophyta</taxon>
        <taxon>Spermatophyta</taxon>
        <taxon>Magnoliopsida</taxon>
        <taxon>eudicotyledons</taxon>
        <taxon>Gunneridae</taxon>
        <taxon>Pentapetalae</taxon>
        <taxon>asterids</taxon>
        <taxon>campanulids</taxon>
        <taxon>Asterales</taxon>
        <taxon>Asteraceae</taxon>
        <taxon>Cichorioideae</taxon>
        <taxon>Cichorieae</taxon>
        <taxon>Lactucinae</taxon>
        <taxon>Lactuca</taxon>
    </lineage>
</organism>
<sequence>MAITVKKTLYMILFVVTFFCMTSVLILAAPTSQLPMLYSKRMCVGPCKDSAECSRLCRANNRSTSMCCTDKNTFHGYCKGIPPPQCCCNLPRLP</sequence>
<evidence type="ECO:0000313" key="1">
    <source>
        <dbReference type="EMBL" id="CAH1435771.1"/>
    </source>
</evidence>
<dbReference type="Proteomes" id="UP001157418">
    <property type="component" value="Unassembled WGS sequence"/>
</dbReference>
<gene>
    <name evidence="1" type="ORF">LVIROSA_LOCUS22184</name>
    <name evidence="2" type="ORF">LVIROSA_LOCUS22185</name>
</gene>
<dbReference type="AlphaFoldDB" id="A0AAU9N5X1"/>